<dbReference type="AlphaFoldDB" id="E0WQZ5"/>
<dbReference type="InterPro" id="IPR042194">
    <property type="entry name" value="FHIPEP_1"/>
</dbReference>
<evidence type="ECO:0000313" key="8">
    <source>
        <dbReference type="Proteomes" id="UP000005726"/>
    </source>
</evidence>
<dbReference type="InterPro" id="IPR001712">
    <property type="entry name" value="T3SS_FHIPEP"/>
</dbReference>
<dbReference type="GO" id="GO:0044780">
    <property type="term" value="P:bacterial-type flagellum assembly"/>
    <property type="evidence" value="ECO:0007669"/>
    <property type="project" value="TreeGrafter"/>
</dbReference>
<keyword evidence="6" id="KW-0472">Membrane</keyword>
<evidence type="ECO:0000313" key="7">
    <source>
        <dbReference type="EMBL" id="EFL92555.1"/>
    </source>
</evidence>
<keyword evidence="7" id="KW-0966">Cell projection</keyword>
<dbReference type="GO" id="GO:0009306">
    <property type="term" value="P:protein secretion"/>
    <property type="evidence" value="ECO:0007669"/>
    <property type="project" value="InterPro"/>
</dbReference>
<evidence type="ECO:0000256" key="3">
    <source>
        <dbReference type="ARBA" id="ARBA00022475"/>
    </source>
</evidence>
<evidence type="ECO:0000256" key="5">
    <source>
        <dbReference type="ARBA" id="ARBA00022989"/>
    </source>
</evidence>
<dbReference type="PANTHER" id="PTHR30161:SF1">
    <property type="entry name" value="FLAGELLAR BIOSYNTHESIS PROTEIN FLHA-RELATED"/>
    <property type="match status" value="1"/>
</dbReference>
<proteinExistence type="inferred from homology"/>
<reference evidence="7" key="1">
    <citation type="journal article" date="2009" name="Environ. Microbiol.">
        <title>Dynamics of genome evolution in facultative symbionts of aphids.</title>
        <authorList>
            <person name="Degnan P.H."/>
            <person name="Leonardo T.E."/>
            <person name="Cass B.N."/>
            <person name="Hurwitz B."/>
            <person name="Stern D."/>
            <person name="Gibbs R.A."/>
            <person name="Richards S."/>
            <person name="Moran N.A."/>
        </authorList>
    </citation>
    <scope>NUCLEOTIDE SEQUENCE [LARGE SCALE GENOMIC DNA]</scope>
    <source>
        <strain evidence="7">LSR1</strain>
    </source>
</reference>
<dbReference type="PANTHER" id="PTHR30161">
    <property type="entry name" value="FLAGELLAR EXPORT PROTEIN, MEMBRANE FLHA SUBUNIT-RELATED"/>
    <property type="match status" value="1"/>
</dbReference>
<evidence type="ECO:0000256" key="2">
    <source>
        <dbReference type="ARBA" id="ARBA00008835"/>
    </source>
</evidence>
<dbReference type="Gene3D" id="1.10.8.540">
    <property type="entry name" value="FHIPEP family, domain 3"/>
    <property type="match status" value="1"/>
</dbReference>
<gene>
    <name evidence="7" type="primary">flhA</name>
    <name evidence="7" type="ORF">REG_0359</name>
</gene>
<dbReference type="eggNOG" id="COG1298">
    <property type="taxonomic scope" value="Bacteria"/>
</dbReference>
<dbReference type="Gene3D" id="3.40.30.60">
    <property type="entry name" value="FHIPEP family, domain 1"/>
    <property type="match status" value="1"/>
</dbReference>
<dbReference type="GO" id="GO:0005886">
    <property type="term" value="C:plasma membrane"/>
    <property type="evidence" value="ECO:0007669"/>
    <property type="project" value="UniProtKB-SubCell"/>
</dbReference>
<evidence type="ECO:0000256" key="1">
    <source>
        <dbReference type="ARBA" id="ARBA00004651"/>
    </source>
</evidence>
<keyword evidence="4" id="KW-0812">Transmembrane</keyword>
<organism evidence="7 8">
    <name type="scientific">Candidatus Regiella insecticola LSR1</name>
    <dbReference type="NCBI Taxonomy" id="663321"/>
    <lineage>
        <taxon>Bacteria</taxon>
        <taxon>Pseudomonadati</taxon>
        <taxon>Pseudomonadota</taxon>
        <taxon>Gammaproteobacteria</taxon>
        <taxon>Enterobacterales</taxon>
        <taxon>Enterobacteriaceae</taxon>
        <taxon>aphid secondary symbionts</taxon>
        <taxon>Candidatus Regiella</taxon>
    </lineage>
</organism>
<dbReference type="Pfam" id="PF00771">
    <property type="entry name" value="FHIPEP"/>
    <property type="match status" value="1"/>
</dbReference>
<keyword evidence="3" id="KW-1003">Cell membrane</keyword>
<keyword evidence="8" id="KW-1185">Reference proteome</keyword>
<dbReference type="HOGENOM" id="CLU_015346_0_0_6"/>
<sequence>MDNDPAYGIAIVWIDPEEKPQALGLGYQVVDCASVLATHVNKVVRHHLPELFNYDDITPLHGRLARLSPRLAEDLATTLNFSQLLRIYRQLLAEQVPLKDIVRIAATLIESAAITKDPMLLTADVRYALRHAIVNELNKGKKDLPVYTINNKLENILLEALNHAQQTSKVALDNFPVDPNILNQLQKDMPIIKEKMKAQGGTQILLVAPQIRPIIARYARLFAEGLNVLSYNEIPDNIDLDIVGTLE</sequence>
<name>E0WQZ5_9ENTR</name>
<accession>E0WQZ5</accession>
<evidence type="ECO:0000256" key="6">
    <source>
        <dbReference type="ARBA" id="ARBA00023136"/>
    </source>
</evidence>
<keyword evidence="7" id="KW-0282">Flagellum</keyword>
<dbReference type="EMBL" id="GL379589">
    <property type="protein sequence ID" value="EFL92555.1"/>
    <property type="molecule type" value="Genomic_DNA"/>
</dbReference>
<dbReference type="InterPro" id="IPR042196">
    <property type="entry name" value="FHIPEP_4"/>
</dbReference>
<comment type="similarity">
    <text evidence="2">Belongs to the FHIPEP (flagella/HR/invasion proteins export pore) family.</text>
</comment>
<protein>
    <submittedName>
        <fullName evidence="7">Flagellar biosynthesis component</fullName>
    </submittedName>
</protein>
<dbReference type="Gene3D" id="3.40.50.12790">
    <property type="entry name" value="FHIPEP family, domain 4"/>
    <property type="match status" value="1"/>
</dbReference>
<comment type="subcellular location">
    <subcellularLocation>
        <location evidence="1">Cell membrane</location>
        <topology evidence="1">Multi-pass membrane protein</topology>
    </subcellularLocation>
</comment>
<keyword evidence="5" id="KW-1133">Transmembrane helix</keyword>
<dbReference type="STRING" id="663321.REG_0359"/>
<evidence type="ECO:0000256" key="4">
    <source>
        <dbReference type="ARBA" id="ARBA00022692"/>
    </source>
</evidence>
<dbReference type="Proteomes" id="UP000005726">
    <property type="component" value="Unassembled WGS sequence"/>
</dbReference>
<dbReference type="InterPro" id="IPR042193">
    <property type="entry name" value="FHIPEP_3"/>
</dbReference>
<keyword evidence="7" id="KW-0969">Cilium</keyword>